<accession>A0A1I2SAW7</accession>
<feature type="transmembrane region" description="Helical" evidence="1">
    <location>
        <begin position="147"/>
        <end position="170"/>
    </location>
</feature>
<dbReference type="OrthoDB" id="158445at2"/>
<sequence length="218" mass="24595">MKTQIILGLIVALLLTQMPIVGKYFAILNTMIHESGHSLTALITGGEVRRISLLPNTSGTTLTGHSSWISHFLTGISGYVFASFFAFFFFYLISKGQYKWMIYILLAFLAVNLVFWVRNGYGLFWVITFGAGFIWLLRSGNQTFIEYVLVFLASLVFVEAVTSAFEIMWISFVSPMRAGDAANLARATKFIPAPLWGMAFFAQSLYFAWLGIRRFFPL</sequence>
<feature type="transmembrane region" description="Helical" evidence="1">
    <location>
        <begin position="100"/>
        <end position="117"/>
    </location>
</feature>
<feature type="transmembrane region" description="Helical" evidence="1">
    <location>
        <begin position="123"/>
        <end position="140"/>
    </location>
</feature>
<gene>
    <name evidence="2" type="ORF">SAMN05216353_1499</name>
</gene>
<dbReference type="Proteomes" id="UP000198897">
    <property type="component" value="Unassembled WGS sequence"/>
</dbReference>
<dbReference type="EMBL" id="FOOG01000049">
    <property type="protein sequence ID" value="SFG49958.1"/>
    <property type="molecule type" value="Genomic_DNA"/>
</dbReference>
<dbReference type="InterPro" id="IPR049500">
    <property type="entry name" value="Peptidase_M50B-like"/>
</dbReference>
<organism evidence="2 3">
    <name type="scientific">Halobacillus alkaliphilus</name>
    <dbReference type="NCBI Taxonomy" id="396056"/>
    <lineage>
        <taxon>Bacteria</taxon>
        <taxon>Bacillati</taxon>
        <taxon>Bacillota</taxon>
        <taxon>Bacilli</taxon>
        <taxon>Bacillales</taxon>
        <taxon>Bacillaceae</taxon>
        <taxon>Halobacillus</taxon>
    </lineage>
</organism>
<feature type="transmembrane region" description="Helical" evidence="1">
    <location>
        <begin position="190"/>
        <end position="212"/>
    </location>
</feature>
<dbReference type="Pfam" id="PF13398">
    <property type="entry name" value="Peptidase_M50B"/>
    <property type="match status" value="1"/>
</dbReference>
<evidence type="ECO:0000313" key="2">
    <source>
        <dbReference type="EMBL" id="SFG49958.1"/>
    </source>
</evidence>
<keyword evidence="1" id="KW-1133">Transmembrane helix</keyword>
<reference evidence="3" key="1">
    <citation type="submission" date="2016-10" db="EMBL/GenBank/DDBJ databases">
        <authorList>
            <person name="Varghese N."/>
            <person name="Submissions S."/>
        </authorList>
    </citation>
    <scope>NUCLEOTIDE SEQUENCE [LARGE SCALE GENOMIC DNA]</scope>
    <source>
        <strain evidence="3">FP5</strain>
    </source>
</reference>
<keyword evidence="1" id="KW-0472">Membrane</keyword>
<keyword evidence="3" id="KW-1185">Reference proteome</keyword>
<proteinExistence type="predicted"/>
<protein>
    <submittedName>
        <fullName evidence="2">Peptidase M50B-like</fullName>
    </submittedName>
</protein>
<feature type="transmembrane region" description="Helical" evidence="1">
    <location>
        <begin position="68"/>
        <end position="93"/>
    </location>
</feature>
<evidence type="ECO:0000256" key="1">
    <source>
        <dbReference type="SAM" id="Phobius"/>
    </source>
</evidence>
<evidence type="ECO:0000313" key="3">
    <source>
        <dbReference type="Proteomes" id="UP000198897"/>
    </source>
</evidence>
<dbReference type="AlphaFoldDB" id="A0A1I2SAW7"/>
<dbReference type="RefSeq" id="WP_089754199.1">
    <property type="nucleotide sequence ID" value="NZ_FOOG01000049.1"/>
</dbReference>
<name>A0A1I2SAW7_9BACI</name>
<keyword evidence="1" id="KW-0812">Transmembrane</keyword>